<protein>
    <submittedName>
        <fullName evidence="2">Uncharacterized protein</fullName>
    </submittedName>
</protein>
<name>A0AC35GJX0_9BILA</name>
<dbReference type="Proteomes" id="UP000887580">
    <property type="component" value="Unplaced"/>
</dbReference>
<evidence type="ECO:0000313" key="1">
    <source>
        <dbReference type="Proteomes" id="UP000887580"/>
    </source>
</evidence>
<sequence length="84" mass="9970">MEMKVIREKNHLDIQLYEFAVKLFNKRLELIKSNSESKELHPKPIVYFKSEDIESEDEEDTGSLEYTDSTFMHDLMNSNETDPQ</sequence>
<organism evidence="1 2">
    <name type="scientific">Panagrolaimus sp. PS1159</name>
    <dbReference type="NCBI Taxonomy" id="55785"/>
    <lineage>
        <taxon>Eukaryota</taxon>
        <taxon>Metazoa</taxon>
        <taxon>Ecdysozoa</taxon>
        <taxon>Nematoda</taxon>
        <taxon>Chromadorea</taxon>
        <taxon>Rhabditida</taxon>
        <taxon>Tylenchina</taxon>
        <taxon>Panagrolaimomorpha</taxon>
        <taxon>Panagrolaimoidea</taxon>
        <taxon>Panagrolaimidae</taxon>
        <taxon>Panagrolaimus</taxon>
    </lineage>
</organism>
<dbReference type="WBParaSite" id="PS1159_v2.g5959.t1">
    <property type="protein sequence ID" value="PS1159_v2.g5959.t1"/>
    <property type="gene ID" value="PS1159_v2.g5959"/>
</dbReference>
<evidence type="ECO:0000313" key="2">
    <source>
        <dbReference type="WBParaSite" id="PS1159_v2.g5959.t1"/>
    </source>
</evidence>
<reference evidence="2" key="1">
    <citation type="submission" date="2022-11" db="UniProtKB">
        <authorList>
            <consortium name="WormBaseParasite"/>
        </authorList>
    </citation>
    <scope>IDENTIFICATION</scope>
</reference>
<accession>A0AC35GJX0</accession>
<proteinExistence type="predicted"/>